<proteinExistence type="inferred from homology"/>
<dbReference type="PANTHER" id="PTHR31493:SF1">
    <property type="entry name" value="PROTEIN C19ORF12"/>
    <property type="match status" value="1"/>
</dbReference>
<protein>
    <submittedName>
        <fullName evidence="3">Uncharacterized protein</fullName>
    </submittedName>
</protein>
<reference evidence="3 4" key="1">
    <citation type="submission" date="2013-11" db="EMBL/GenBank/DDBJ databases">
        <title>Genome sequencing of Stegodyphus mimosarum.</title>
        <authorList>
            <person name="Bechsgaard J."/>
        </authorList>
    </citation>
    <scope>NUCLEOTIDE SEQUENCE [LARGE SCALE GENOMIC DNA]</scope>
</reference>
<evidence type="ECO:0000313" key="4">
    <source>
        <dbReference type="Proteomes" id="UP000054359"/>
    </source>
</evidence>
<accession>A0A087T0M3</accession>
<dbReference type="PANTHER" id="PTHR31493">
    <property type="entry name" value="NAZO FAMILY MEMBER"/>
    <property type="match status" value="1"/>
</dbReference>
<keyword evidence="4" id="KW-1185">Reference proteome</keyword>
<dbReference type="InterPro" id="IPR033369">
    <property type="entry name" value="C19orf12"/>
</dbReference>
<feature type="non-terminal residue" evidence="3">
    <location>
        <position position="139"/>
    </location>
</feature>
<dbReference type="EMBL" id="KK112833">
    <property type="protein sequence ID" value="KFM58662.1"/>
    <property type="molecule type" value="Genomic_DNA"/>
</dbReference>
<comment type="similarity">
    <text evidence="1">Belongs to the C19orf12 family.</text>
</comment>
<evidence type="ECO:0000256" key="2">
    <source>
        <dbReference type="SAM" id="Phobius"/>
    </source>
</evidence>
<organism evidence="3 4">
    <name type="scientific">Stegodyphus mimosarum</name>
    <name type="common">African social velvet spider</name>
    <dbReference type="NCBI Taxonomy" id="407821"/>
    <lineage>
        <taxon>Eukaryota</taxon>
        <taxon>Metazoa</taxon>
        <taxon>Ecdysozoa</taxon>
        <taxon>Arthropoda</taxon>
        <taxon>Chelicerata</taxon>
        <taxon>Arachnida</taxon>
        <taxon>Araneae</taxon>
        <taxon>Araneomorphae</taxon>
        <taxon>Entelegynae</taxon>
        <taxon>Eresoidea</taxon>
        <taxon>Eresidae</taxon>
        <taxon>Stegodyphus</taxon>
    </lineage>
</organism>
<name>A0A087T0M3_STEMI</name>
<dbReference type="Pfam" id="PF20721">
    <property type="entry name" value="C19orf12"/>
    <property type="match status" value="1"/>
</dbReference>
<dbReference type="OMA" id="TDRMGMT"/>
<gene>
    <name evidence="3" type="ORF">X975_21126</name>
</gene>
<evidence type="ECO:0000313" key="3">
    <source>
        <dbReference type="EMBL" id="KFM58662.1"/>
    </source>
</evidence>
<dbReference type="Proteomes" id="UP000054359">
    <property type="component" value="Unassembled WGS sequence"/>
</dbReference>
<evidence type="ECO:0000256" key="1">
    <source>
        <dbReference type="ARBA" id="ARBA00029457"/>
    </source>
</evidence>
<dbReference type="AlphaFoldDB" id="A0A087T0M3"/>
<keyword evidence="2" id="KW-1133">Transmembrane helix</keyword>
<feature type="transmembrane region" description="Helical" evidence="2">
    <location>
        <begin position="39"/>
        <end position="65"/>
    </location>
</feature>
<dbReference type="STRING" id="407821.A0A087T0M3"/>
<keyword evidence="2" id="KW-0812">Transmembrane</keyword>
<dbReference type="OrthoDB" id="5976774at2759"/>
<sequence>MPVNSREIIELLCTLSEEEKLRVTLRESLKGGLIAGGSAILGGCLLGPIGLAFGGALGGIIAAAASHNKFLPASQVIATMEQERRDYLAEKVRNIMQSIDVTDIAVFAAMVSGDVTIRSRVMDALIGYLRNEMCLAFVE</sequence>
<keyword evidence="2" id="KW-0472">Membrane</keyword>